<dbReference type="EMBL" id="MCFE01000238">
    <property type="protein sequence ID" value="ORX93363.1"/>
    <property type="molecule type" value="Genomic_DNA"/>
</dbReference>
<dbReference type="PANTHER" id="PTHR11562:SF17">
    <property type="entry name" value="RE54080P-RELATED"/>
    <property type="match status" value="1"/>
</dbReference>
<comment type="subcellular location">
    <subcellularLocation>
        <location evidence="1">Membrane</location>
        <topology evidence="1">Multi-pass membrane protein</topology>
    </subcellularLocation>
</comment>
<dbReference type="GO" id="GO:0005385">
    <property type="term" value="F:zinc ion transmembrane transporter activity"/>
    <property type="evidence" value="ECO:0007669"/>
    <property type="project" value="TreeGrafter"/>
</dbReference>
<evidence type="ECO:0000313" key="8">
    <source>
        <dbReference type="EMBL" id="ORX93363.1"/>
    </source>
</evidence>
<feature type="transmembrane region" description="Helical" evidence="6">
    <location>
        <begin position="36"/>
        <end position="60"/>
    </location>
</feature>
<organism evidence="8 9">
    <name type="scientific">Basidiobolus meristosporus CBS 931.73</name>
    <dbReference type="NCBI Taxonomy" id="1314790"/>
    <lineage>
        <taxon>Eukaryota</taxon>
        <taxon>Fungi</taxon>
        <taxon>Fungi incertae sedis</taxon>
        <taxon>Zoopagomycota</taxon>
        <taxon>Entomophthoromycotina</taxon>
        <taxon>Basidiobolomycetes</taxon>
        <taxon>Basidiobolales</taxon>
        <taxon>Basidiobolaceae</taxon>
        <taxon>Basidiobolus</taxon>
    </lineage>
</organism>
<keyword evidence="3" id="KW-0862">Zinc</keyword>
<keyword evidence="3" id="KW-0864">Zinc transport</keyword>
<dbReference type="SUPFAM" id="SSF161111">
    <property type="entry name" value="Cation efflux protein transmembrane domain-like"/>
    <property type="match status" value="1"/>
</dbReference>
<dbReference type="InterPro" id="IPR027469">
    <property type="entry name" value="Cation_efflux_TMD_sf"/>
</dbReference>
<keyword evidence="3" id="KW-0406">Ion transport</keyword>
<dbReference type="OrthoDB" id="9944568at2759"/>
<keyword evidence="5 6" id="KW-0472">Membrane</keyword>
<dbReference type="Pfam" id="PF01545">
    <property type="entry name" value="Cation_efflux"/>
    <property type="match status" value="1"/>
</dbReference>
<name>A0A1Y1Y5T7_9FUNG</name>
<dbReference type="STRING" id="1314790.A0A1Y1Y5T7"/>
<protein>
    <submittedName>
        <fullName evidence="8">Cation efflux protein</fullName>
    </submittedName>
</protein>
<dbReference type="Gene3D" id="1.20.1510.10">
    <property type="entry name" value="Cation efflux protein transmembrane domain"/>
    <property type="match status" value="1"/>
</dbReference>
<dbReference type="AlphaFoldDB" id="A0A1Y1Y5T7"/>
<evidence type="ECO:0000313" key="9">
    <source>
        <dbReference type="Proteomes" id="UP000193498"/>
    </source>
</evidence>
<dbReference type="InParanoid" id="A0A1Y1Y5T7"/>
<dbReference type="InterPro" id="IPR058533">
    <property type="entry name" value="Cation_efflux_TM"/>
</dbReference>
<dbReference type="InterPro" id="IPR050681">
    <property type="entry name" value="CDF/SLC30A"/>
</dbReference>
<evidence type="ECO:0000259" key="7">
    <source>
        <dbReference type="Pfam" id="PF01545"/>
    </source>
</evidence>
<evidence type="ECO:0000256" key="4">
    <source>
        <dbReference type="ARBA" id="ARBA00022989"/>
    </source>
</evidence>
<feature type="domain" description="Cation efflux protein transmembrane" evidence="7">
    <location>
        <begin position="5"/>
        <end position="89"/>
    </location>
</feature>
<keyword evidence="9" id="KW-1185">Reference proteome</keyword>
<sequence length="90" mass="9842">MLDYLSAPSDVISLAISLSAIYLAKKPPNKRFTYGFYRAEVLGVMASILVLWTLTIGLIYEASTRIKSPTKIEGKSMLLFGCLGLLLNIG</sequence>
<evidence type="ECO:0000256" key="2">
    <source>
        <dbReference type="ARBA" id="ARBA00022692"/>
    </source>
</evidence>
<accession>A0A1Y1Y5T7</accession>
<proteinExistence type="predicted"/>
<evidence type="ECO:0000256" key="1">
    <source>
        <dbReference type="ARBA" id="ARBA00004141"/>
    </source>
</evidence>
<dbReference type="GO" id="GO:0030003">
    <property type="term" value="P:intracellular monoatomic cation homeostasis"/>
    <property type="evidence" value="ECO:0007669"/>
    <property type="project" value="UniProtKB-ARBA"/>
</dbReference>
<dbReference type="GO" id="GO:0005886">
    <property type="term" value="C:plasma membrane"/>
    <property type="evidence" value="ECO:0007669"/>
    <property type="project" value="TreeGrafter"/>
</dbReference>
<keyword evidence="2 6" id="KW-0812">Transmembrane</keyword>
<evidence type="ECO:0000256" key="3">
    <source>
        <dbReference type="ARBA" id="ARBA00022906"/>
    </source>
</evidence>
<evidence type="ECO:0000256" key="5">
    <source>
        <dbReference type="ARBA" id="ARBA00023136"/>
    </source>
</evidence>
<comment type="caution">
    <text evidence="8">The sequence shown here is derived from an EMBL/GenBank/DDBJ whole genome shotgun (WGS) entry which is preliminary data.</text>
</comment>
<reference evidence="8 9" key="1">
    <citation type="submission" date="2016-07" db="EMBL/GenBank/DDBJ databases">
        <title>Pervasive Adenine N6-methylation of Active Genes in Fungi.</title>
        <authorList>
            <consortium name="DOE Joint Genome Institute"/>
            <person name="Mondo S.J."/>
            <person name="Dannebaum R.O."/>
            <person name="Kuo R.C."/>
            <person name="Labutti K."/>
            <person name="Haridas S."/>
            <person name="Kuo A."/>
            <person name="Salamov A."/>
            <person name="Ahrendt S.R."/>
            <person name="Lipzen A."/>
            <person name="Sullivan W."/>
            <person name="Andreopoulos W.B."/>
            <person name="Clum A."/>
            <person name="Lindquist E."/>
            <person name="Daum C."/>
            <person name="Ramamoorthy G.K."/>
            <person name="Gryganskyi A."/>
            <person name="Culley D."/>
            <person name="Magnuson J.K."/>
            <person name="James T.Y."/>
            <person name="O'Malley M.A."/>
            <person name="Stajich J.E."/>
            <person name="Spatafora J.W."/>
            <person name="Visel A."/>
            <person name="Grigoriev I.V."/>
        </authorList>
    </citation>
    <scope>NUCLEOTIDE SEQUENCE [LARGE SCALE GENOMIC DNA]</scope>
    <source>
        <strain evidence="8 9">CBS 931.73</strain>
    </source>
</reference>
<dbReference type="PANTHER" id="PTHR11562">
    <property type="entry name" value="CATION EFFLUX PROTEIN/ ZINC TRANSPORTER"/>
    <property type="match status" value="1"/>
</dbReference>
<keyword evidence="4 6" id="KW-1133">Transmembrane helix</keyword>
<dbReference type="Proteomes" id="UP000193498">
    <property type="component" value="Unassembled WGS sequence"/>
</dbReference>
<gene>
    <name evidence="8" type="ORF">K493DRAFT_223492</name>
</gene>
<dbReference type="GO" id="GO:0098771">
    <property type="term" value="P:inorganic ion homeostasis"/>
    <property type="evidence" value="ECO:0007669"/>
    <property type="project" value="UniProtKB-ARBA"/>
</dbReference>
<keyword evidence="3" id="KW-0813">Transport</keyword>
<evidence type="ECO:0000256" key="6">
    <source>
        <dbReference type="SAM" id="Phobius"/>
    </source>
</evidence>